<dbReference type="SMART" id="SM00176">
    <property type="entry name" value="RAN"/>
    <property type="match status" value="1"/>
</dbReference>
<name>A0ABQ8YSL4_9EUKA</name>
<evidence type="ECO:0000256" key="2">
    <source>
        <dbReference type="ARBA" id="ARBA00009632"/>
    </source>
</evidence>
<organism evidence="9 10">
    <name type="scientific">Anaeramoeba flamelloides</name>
    <dbReference type="NCBI Taxonomy" id="1746091"/>
    <lineage>
        <taxon>Eukaryota</taxon>
        <taxon>Metamonada</taxon>
        <taxon>Anaeramoebidae</taxon>
        <taxon>Anaeramoeba</taxon>
    </lineage>
</organism>
<dbReference type="GO" id="GO:0016787">
    <property type="term" value="F:hydrolase activity"/>
    <property type="evidence" value="ECO:0007669"/>
    <property type="project" value="UniProtKB-KW"/>
</dbReference>
<dbReference type="PROSITE" id="PS51421">
    <property type="entry name" value="RAS"/>
    <property type="match status" value="1"/>
</dbReference>
<dbReference type="InterPro" id="IPR026888">
    <property type="entry name" value="AcetylCoA_hyd_C"/>
</dbReference>
<dbReference type="Gene3D" id="3.40.1080.20">
    <property type="entry name" value="Acetyl-CoA hydrolase/transferase C-terminal domain"/>
    <property type="match status" value="1"/>
</dbReference>
<dbReference type="EMBL" id="JAOAOG010000122">
    <property type="protein sequence ID" value="KAJ6247582.1"/>
    <property type="molecule type" value="Genomic_DNA"/>
</dbReference>
<dbReference type="InterPro" id="IPR046433">
    <property type="entry name" value="ActCoA_hydro"/>
</dbReference>
<dbReference type="InterPro" id="IPR027417">
    <property type="entry name" value="P-loop_NTPase"/>
</dbReference>
<dbReference type="Gene3D" id="3.30.750.70">
    <property type="entry name" value="4-hydroxybutyrate coenzyme like domains"/>
    <property type="match status" value="1"/>
</dbReference>
<comment type="similarity">
    <text evidence="2">Belongs to the acetyl-CoA hydrolase/transferase family.</text>
</comment>
<dbReference type="PANTHER" id="PTHR43609">
    <property type="entry name" value="ACETYL-COA HYDROLASE"/>
    <property type="match status" value="1"/>
</dbReference>
<dbReference type="SMART" id="SM00174">
    <property type="entry name" value="RHO"/>
    <property type="match status" value="1"/>
</dbReference>
<dbReference type="NCBIfam" id="TIGR00231">
    <property type="entry name" value="small_GTP"/>
    <property type="match status" value="1"/>
</dbReference>
<dbReference type="Pfam" id="PF02550">
    <property type="entry name" value="AcetylCoA_hydro"/>
    <property type="match status" value="1"/>
</dbReference>
<dbReference type="InterPro" id="IPR037171">
    <property type="entry name" value="NagB/RpiA_transferase-like"/>
</dbReference>
<dbReference type="InterPro" id="IPR003702">
    <property type="entry name" value="ActCoA_hydro_N"/>
</dbReference>
<accession>A0ABQ8YSL4</accession>
<dbReference type="EC" id="3.1.2.1" evidence="3"/>
<dbReference type="Gene3D" id="3.40.50.300">
    <property type="entry name" value="P-loop containing nucleotide triphosphate hydrolases"/>
    <property type="match status" value="1"/>
</dbReference>
<dbReference type="PRINTS" id="PR00449">
    <property type="entry name" value="RASTRNSFRMNG"/>
</dbReference>
<feature type="domain" description="Acetyl-CoA hydrolase/transferase N-terminal" evidence="7">
    <location>
        <begin position="22"/>
        <end position="230"/>
    </location>
</feature>
<evidence type="ECO:0000256" key="1">
    <source>
        <dbReference type="ARBA" id="ARBA00001831"/>
    </source>
</evidence>
<dbReference type="SMART" id="SM00175">
    <property type="entry name" value="RAB"/>
    <property type="match status" value="1"/>
</dbReference>
<dbReference type="SMART" id="SM00173">
    <property type="entry name" value="RAS"/>
    <property type="match status" value="1"/>
</dbReference>
<gene>
    <name evidence="9" type="ORF">M0813_18216</name>
</gene>
<dbReference type="Pfam" id="PF00071">
    <property type="entry name" value="Ras"/>
    <property type="match status" value="1"/>
</dbReference>
<dbReference type="PROSITE" id="PS51419">
    <property type="entry name" value="RAB"/>
    <property type="match status" value="1"/>
</dbReference>
<evidence type="ECO:0000313" key="10">
    <source>
        <dbReference type="Proteomes" id="UP001150062"/>
    </source>
</evidence>
<keyword evidence="10" id="KW-1185">Reference proteome</keyword>
<reference evidence="9" key="1">
    <citation type="submission" date="2022-08" db="EMBL/GenBank/DDBJ databases">
        <title>Novel sulfate-reducing endosymbionts in the free-living metamonad Anaeramoeba.</title>
        <authorList>
            <person name="Jerlstrom-Hultqvist J."/>
            <person name="Cepicka I."/>
            <person name="Gallot-Lavallee L."/>
            <person name="Salas-Leiva D."/>
            <person name="Curtis B.A."/>
            <person name="Zahonova K."/>
            <person name="Pipaliya S."/>
            <person name="Dacks J."/>
            <person name="Roger A.J."/>
        </authorList>
    </citation>
    <scope>NUCLEOTIDE SEQUENCE</scope>
    <source>
        <strain evidence="9">Schooner1</strain>
    </source>
</reference>
<dbReference type="InterPro" id="IPR005225">
    <property type="entry name" value="Small_GTP-bd"/>
</dbReference>
<comment type="catalytic activity">
    <reaction evidence="1">
        <text>acetyl-CoA + H2O = acetate + CoA + H(+)</text>
        <dbReference type="Rhea" id="RHEA:20289"/>
        <dbReference type="ChEBI" id="CHEBI:15377"/>
        <dbReference type="ChEBI" id="CHEBI:15378"/>
        <dbReference type="ChEBI" id="CHEBI:30089"/>
        <dbReference type="ChEBI" id="CHEBI:57287"/>
        <dbReference type="ChEBI" id="CHEBI:57288"/>
        <dbReference type="EC" id="3.1.2.1"/>
    </reaction>
</comment>
<evidence type="ECO:0000256" key="3">
    <source>
        <dbReference type="ARBA" id="ARBA00011920"/>
    </source>
</evidence>
<keyword evidence="9" id="KW-0378">Hydrolase</keyword>
<evidence type="ECO:0000256" key="5">
    <source>
        <dbReference type="ARBA" id="ARBA00029672"/>
    </source>
</evidence>
<dbReference type="SUPFAM" id="SSF52540">
    <property type="entry name" value="P-loop containing nucleoside triphosphate hydrolases"/>
    <property type="match status" value="1"/>
</dbReference>
<dbReference type="Proteomes" id="UP001150062">
    <property type="component" value="Unassembled WGS sequence"/>
</dbReference>
<comment type="caution">
    <text evidence="9">The sequence shown here is derived from an EMBL/GenBank/DDBJ whole genome shotgun (WGS) entry which is preliminary data.</text>
</comment>
<evidence type="ECO:0000256" key="6">
    <source>
        <dbReference type="SAM" id="MobiDB-lite"/>
    </source>
</evidence>
<dbReference type="CDD" id="cd00154">
    <property type="entry name" value="Rab"/>
    <property type="match status" value="1"/>
</dbReference>
<dbReference type="Gene3D" id="3.40.1080.10">
    <property type="entry name" value="Glutaconate Coenzyme A-transferase"/>
    <property type="match status" value="1"/>
</dbReference>
<dbReference type="SUPFAM" id="SSF100950">
    <property type="entry name" value="NagB/RpiA/CoA transferase-like"/>
    <property type="match status" value="2"/>
</dbReference>
<feature type="compositionally biased region" description="Basic and acidic residues" evidence="6">
    <location>
        <begin position="711"/>
        <end position="726"/>
    </location>
</feature>
<dbReference type="InterPro" id="IPR038460">
    <property type="entry name" value="AcetylCoA_hyd_C_sf"/>
</dbReference>
<sequence>MYTLARNYSKLTDRILRKSLLPKICSVEDSLRFFKDGQAIGWSGFTPVGYPKTIPVALADKIERTGEKMKFDLFIGASVGAETEDRWAKLGMINRRWPYQTGKNIARGINTGKIQMGDIHLAKFAQNLAFGFFTKEKGGKLDLALIEACEIDDEGIILSGSVGATPEICQVADKIIVEINTTFRSFRGLHDIEEDLKPPFRRPNLISRVDDRVGSTHLKVDFDKIVAIVESDQKDNGRPMSAPDKTSEKIADNIMDFFQNEVKQGRLPKNLLPLQSGVGNIANAVVAGLVKGPFKNLQVWTEVLQDTMLDFFDNGKLEFATSTALTFTPEAFDRLYEKWDFYAPKICLRPQQITNGAELVRRLGVIAMNTPVEFDIYAHANSTLVGGTRMISGLGGSNDFLRNGYITIMHAPSFRKTKTDPYGITSVVPKAPHIDHTEHDLDILVTEQGLADLRGLAPRQRAKEIINKCAHPVYRPILTEYYEMSLKDCLARKVAHEPQLLDKCFKMQSNLAKNGTMRIDKWAYDYMFKFIIIGESGVGKSCILVQLTEQKFDNTEPTLGISYKSHIVDIEGNTINLRIWDTAGQEQYRSITRSYYRGSSGALVVFDITSLHSFEALSYWVKDAKENSNQEMQMILIGNKSDLEHRRKVSKEVAEQFADENDMIYLETSAKTADNIEEAFNTCTRKVFESVKEGKIDIQKEEMGGNKVKPSGKEVQDVEQKKTGCC</sequence>
<feature type="region of interest" description="Disordered" evidence="6">
    <location>
        <begin position="701"/>
        <end position="726"/>
    </location>
</feature>
<feature type="domain" description="Acetyl-CoA hydrolase/transferase C-terminal" evidence="8">
    <location>
        <begin position="333"/>
        <end position="481"/>
    </location>
</feature>
<dbReference type="InterPro" id="IPR001806">
    <property type="entry name" value="Small_GTPase"/>
</dbReference>
<dbReference type="Pfam" id="PF13336">
    <property type="entry name" value="AcetylCoA_hyd_C"/>
    <property type="match status" value="1"/>
</dbReference>
<evidence type="ECO:0000256" key="4">
    <source>
        <dbReference type="ARBA" id="ARBA00017958"/>
    </source>
</evidence>
<protein>
    <recommendedName>
        <fullName evidence="4">Acetyl-CoA hydrolase</fullName>
        <ecNumber evidence="3">3.1.2.1</ecNumber>
    </recommendedName>
    <alternativeName>
        <fullName evidence="5">Acetyl-CoA deacylase</fullName>
    </alternativeName>
</protein>
<evidence type="ECO:0000259" key="8">
    <source>
        <dbReference type="Pfam" id="PF13336"/>
    </source>
</evidence>
<evidence type="ECO:0000313" key="9">
    <source>
        <dbReference type="EMBL" id="KAJ6247582.1"/>
    </source>
</evidence>
<dbReference type="PANTHER" id="PTHR43609:SF1">
    <property type="entry name" value="ACETYL-COA HYDROLASE"/>
    <property type="match status" value="1"/>
</dbReference>
<evidence type="ECO:0000259" key="7">
    <source>
        <dbReference type="Pfam" id="PF02550"/>
    </source>
</evidence>
<proteinExistence type="inferred from homology"/>